<proteinExistence type="predicted"/>
<keyword evidence="2" id="KW-1185">Reference proteome</keyword>
<evidence type="ECO:0000313" key="1">
    <source>
        <dbReference type="EMBL" id="AXO16278.1"/>
    </source>
</evidence>
<name>A0ABM6Y405_9PROT</name>
<reference evidence="1 2" key="1">
    <citation type="submission" date="2018-08" db="EMBL/GenBank/DDBJ databases">
        <title>Complete genome sequence of type strain Thalassospira indica MCCC 1A01103T, isolated from isolated from deep seawater of the Indian Ocean.</title>
        <authorList>
            <person name="Liu Y."/>
        </authorList>
    </citation>
    <scope>NUCLEOTIDE SEQUENCE [LARGE SCALE GENOMIC DNA]</scope>
    <source>
        <strain evidence="1 2">PB8BT</strain>
    </source>
</reference>
<sequence>MSIKEGAGWSFALRKTTFWPPENVHMNIALYNWTKVIIRFEGFQTGRFPKIDRDSTIHRKVAKASGDLLE</sequence>
<evidence type="ECO:0000313" key="2">
    <source>
        <dbReference type="Proteomes" id="UP000256971"/>
    </source>
</evidence>
<organism evidence="1 2">
    <name type="scientific">Thalassospira indica</name>
    <dbReference type="NCBI Taxonomy" id="1891279"/>
    <lineage>
        <taxon>Bacteria</taxon>
        <taxon>Pseudomonadati</taxon>
        <taxon>Pseudomonadota</taxon>
        <taxon>Alphaproteobacteria</taxon>
        <taxon>Rhodospirillales</taxon>
        <taxon>Thalassospiraceae</taxon>
        <taxon>Thalassospira</taxon>
    </lineage>
</organism>
<gene>
    <name evidence="1" type="ORF">DY252_20110</name>
</gene>
<accession>A0ABM6Y405</accession>
<protein>
    <submittedName>
        <fullName evidence="1">Uncharacterized protein</fullName>
    </submittedName>
</protein>
<dbReference type="EMBL" id="CP031555">
    <property type="protein sequence ID" value="AXO16278.1"/>
    <property type="molecule type" value="Genomic_DNA"/>
</dbReference>
<dbReference type="Proteomes" id="UP000256971">
    <property type="component" value="Chromosome"/>
</dbReference>
<dbReference type="RefSeq" id="WP_064788734.1">
    <property type="nucleotide sequence ID" value="NZ_CP031555.1"/>
</dbReference>